<feature type="transmembrane region" description="Helical" evidence="10">
    <location>
        <begin position="89"/>
        <end position="107"/>
    </location>
</feature>
<dbReference type="Proteomes" id="UP000238365">
    <property type="component" value="Chromosome"/>
</dbReference>
<feature type="transmembrane region" description="Helical" evidence="10">
    <location>
        <begin position="40"/>
        <end position="63"/>
    </location>
</feature>
<dbReference type="NCBIfam" id="TIGR00837">
    <property type="entry name" value="araaP"/>
    <property type="match status" value="1"/>
</dbReference>
<dbReference type="PRINTS" id="PR00166">
    <property type="entry name" value="AROAAPRMEASE"/>
</dbReference>
<evidence type="ECO:0000256" key="6">
    <source>
        <dbReference type="ARBA" id="ARBA00022692"/>
    </source>
</evidence>
<keyword evidence="3 10" id="KW-0813">Transport</keyword>
<evidence type="ECO:0000256" key="7">
    <source>
        <dbReference type="ARBA" id="ARBA00022970"/>
    </source>
</evidence>
<keyword evidence="6 10" id="KW-0812">Transmembrane</keyword>
<accession>A0A1X1E3S2</accession>
<dbReference type="PANTHER" id="PTHR46997">
    <property type="entry name" value="LOW AFFINITY TRYPTOPHAN PERMEASE-RELATED"/>
    <property type="match status" value="1"/>
</dbReference>
<evidence type="ECO:0000256" key="8">
    <source>
        <dbReference type="ARBA" id="ARBA00022989"/>
    </source>
</evidence>
<dbReference type="GO" id="GO:0005886">
    <property type="term" value="C:plasma membrane"/>
    <property type="evidence" value="ECO:0007669"/>
    <property type="project" value="UniProtKB-SubCell"/>
</dbReference>
<keyword evidence="9 10" id="KW-0472">Membrane</keyword>
<feature type="transmembrane region" description="Helical" evidence="10">
    <location>
        <begin position="225"/>
        <end position="246"/>
    </location>
</feature>
<evidence type="ECO:0000256" key="5">
    <source>
        <dbReference type="ARBA" id="ARBA00022519"/>
    </source>
</evidence>
<keyword evidence="7 10" id="KW-0029">Amino-acid transport</keyword>
<feature type="transmembrane region" description="Helical" evidence="10">
    <location>
        <begin position="127"/>
        <end position="145"/>
    </location>
</feature>
<dbReference type="Gene3D" id="1.20.1740.10">
    <property type="entry name" value="Amino acid/polyamine transporter I"/>
    <property type="match status" value="1"/>
</dbReference>
<keyword evidence="5 10" id="KW-0997">Cell inner membrane</keyword>
<organism evidence="11 12">
    <name type="scientific">Mixta gaviniae</name>
    <dbReference type="NCBI Taxonomy" id="665914"/>
    <lineage>
        <taxon>Bacteria</taxon>
        <taxon>Pseudomonadati</taxon>
        <taxon>Pseudomonadota</taxon>
        <taxon>Gammaproteobacteria</taxon>
        <taxon>Enterobacterales</taxon>
        <taxon>Erwiniaceae</taxon>
        <taxon>Mixta</taxon>
    </lineage>
</organism>
<dbReference type="InterPro" id="IPR018227">
    <property type="entry name" value="Amino_acid_transport_2"/>
</dbReference>
<reference evidence="11 12" key="1">
    <citation type="submission" date="2018-01" db="EMBL/GenBank/DDBJ databases">
        <title>Complete and assembled Genome of Pantoea gaviniae DSM22758T.</title>
        <authorList>
            <person name="Stevens M.J.A."/>
            <person name="Zurfluh K."/>
            <person name="Stephan R."/>
        </authorList>
    </citation>
    <scope>NUCLEOTIDE SEQUENCE [LARGE SCALE GENOMIC DNA]</scope>
    <source>
        <strain evidence="11 12">DSM 22758</strain>
    </source>
</reference>
<dbReference type="RefSeq" id="WP_104956657.1">
    <property type="nucleotide sequence ID" value="NZ_CP026377.1"/>
</dbReference>
<dbReference type="KEGG" id="pgz:C2E15_06570"/>
<evidence type="ECO:0000256" key="4">
    <source>
        <dbReference type="ARBA" id="ARBA00022475"/>
    </source>
</evidence>
<dbReference type="GO" id="GO:0015173">
    <property type="term" value="F:aromatic amino acid transmembrane transporter activity"/>
    <property type="evidence" value="ECO:0007669"/>
    <property type="project" value="UniProtKB-UniRule"/>
</dbReference>
<feature type="transmembrane region" description="Helical" evidence="10">
    <location>
        <begin position="12"/>
        <end position="34"/>
    </location>
</feature>
<evidence type="ECO:0000256" key="3">
    <source>
        <dbReference type="ARBA" id="ARBA00022448"/>
    </source>
</evidence>
<feature type="transmembrane region" description="Helical" evidence="10">
    <location>
        <begin position="346"/>
        <end position="368"/>
    </location>
</feature>
<feature type="transmembrane region" description="Helical" evidence="10">
    <location>
        <begin position="193"/>
        <end position="218"/>
    </location>
</feature>
<evidence type="ECO:0000256" key="10">
    <source>
        <dbReference type="RuleBase" id="RU367149"/>
    </source>
</evidence>
<dbReference type="InterPro" id="IPR013059">
    <property type="entry name" value="Trp_tyr_transpt"/>
</dbReference>
<feature type="transmembrane region" description="Helical" evidence="10">
    <location>
        <begin position="321"/>
        <end position="340"/>
    </location>
</feature>
<keyword evidence="12" id="KW-1185">Reference proteome</keyword>
<feature type="transmembrane region" description="Helical" evidence="10">
    <location>
        <begin position="389"/>
        <end position="408"/>
    </location>
</feature>
<evidence type="ECO:0000313" key="11">
    <source>
        <dbReference type="EMBL" id="AUX92778.1"/>
    </source>
</evidence>
<proteinExistence type="inferred from homology"/>
<protein>
    <recommendedName>
        <fullName evidence="10">Aromatic amino acid permease</fullName>
    </recommendedName>
</protein>
<sequence length="416" mass="44284">MGTAVSASKIPSVLWGTLIITGTVVGAGMFSLPVVMSGAWFSWSAAMLLLTWLCMLLSGLMFLEASLHYPTGSGFDTLTRDLLGKRWNLINGASIAFVLGILTYAYISASGAILQHTFATLGMPVSARIAGLGFTLLVALFVWLGTAAVSRITLIFLGAKVITFFLLFGGLLGHVKPALLFAAGGEETHYLRYLWMVVPFCLASFGYHGNISGLIGYYQRDGKKVARCLLLGTLAALAIYLVWIVGTMGNIPRADFIAIARRGGNIDALVEALGGLLQNASLSALLTIFSTFAVASSFLGVTLGLFDYLADLLNLDNSATGRLKTTLITFAVPLAAALIWPNGFLLAIGYAGLAATIWAVITPALLAYRARARFPTAQGWRLKGGHFPMVLVLLFAALNIVVSLLSYADLLPVYAR</sequence>
<dbReference type="OrthoDB" id="18749at2"/>
<evidence type="ECO:0000256" key="1">
    <source>
        <dbReference type="ARBA" id="ARBA00004429"/>
    </source>
</evidence>
<evidence type="ECO:0000313" key="12">
    <source>
        <dbReference type="Proteomes" id="UP000238365"/>
    </source>
</evidence>
<gene>
    <name evidence="11" type="ORF">C2E15_06570</name>
</gene>
<dbReference type="Pfam" id="PF03222">
    <property type="entry name" value="Trp_Tyr_perm"/>
    <property type="match status" value="1"/>
</dbReference>
<dbReference type="NCBIfam" id="NF007789">
    <property type="entry name" value="PRK10483.1"/>
    <property type="match status" value="1"/>
</dbReference>
<comment type="subcellular location">
    <subcellularLocation>
        <location evidence="1 10">Cell inner membrane</location>
        <topology evidence="1 10">Multi-pass membrane protein</topology>
    </subcellularLocation>
</comment>
<evidence type="ECO:0000256" key="2">
    <source>
        <dbReference type="ARBA" id="ARBA00005452"/>
    </source>
</evidence>
<comment type="function">
    <text evidence="10">Involved in transporting aromatic amino acids across the cytoplasmic membrane.</text>
</comment>
<dbReference type="PANTHER" id="PTHR46997:SF1">
    <property type="entry name" value="LOW AFFINITY TRYPTOPHAN PERMEASE-RELATED"/>
    <property type="match status" value="1"/>
</dbReference>
<feature type="transmembrane region" description="Helical" evidence="10">
    <location>
        <begin position="152"/>
        <end position="173"/>
    </location>
</feature>
<dbReference type="AlphaFoldDB" id="A0A1X1E3S2"/>
<feature type="transmembrane region" description="Helical" evidence="10">
    <location>
        <begin position="284"/>
        <end position="309"/>
    </location>
</feature>
<keyword evidence="4 10" id="KW-1003">Cell membrane</keyword>
<comment type="similarity">
    <text evidence="2 10">Belongs to the amino acid/polyamine transporter 2 family. Mtr/TnaB/TyrP permease subfamily.</text>
</comment>
<evidence type="ECO:0000256" key="9">
    <source>
        <dbReference type="ARBA" id="ARBA00023136"/>
    </source>
</evidence>
<keyword evidence="8 10" id="KW-1133">Transmembrane helix</keyword>
<name>A0A1X1E3S2_9GAMM</name>
<dbReference type="GO" id="GO:0003333">
    <property type="term" value="P:amino acid transmembrane transport"/>
    <property type="evidence" value="ECO:0007669"/>
    <property type="project" value="InterPro"/>
</dbReference>
<dbReference type="EMBL" id="CP026377">
    <property type="protein sequence ID" value="AUX92778.1"/>
    <property type="molecule type" value="Genomic_DNA"/>
</dbReference>